<dbReference type="Proteomes" id="UP000183410">
    <property type="component" value="Unassembled WGS sequence"/>
</dbReference>
<proteinExistence type="inferred from homology"/>
<evidence type="ECO:0000256" key="4">
    <source>
        <dbReference type="ARBA" id="ARBA00022989"/>
    </source>
</evidence>
<evidence type="ECO:0000256" key="1">
    <source>
        <dbReference type="ARBA" id="ARBA00004651"/>
    </source>
</evidence>
<dbReference type="GO" id="GO:0005886">
    <property type="term" value="C:plasma membrane"/>
    <property type="evidence" value="ECO:0007669"/>
    <property type="project" value="UniProtKB-SubCell"/>
</dbReference>
<organism evidence="10 11">
    <name type="scientific">Paenibacillus algorifonticola</name>
    <dbReference type="NCBI Taxonomy" id="684063"/>
    <lineage>
        <taxon>Bacteria</taxon>
        <taxon>Bacillati</taxon>
        <taxon>Bacillota</taxon>
        <taxon>Bacilli</taxon>
        <taxon>Bacillales</taxon>
        <taxon>Paenibacillaceae</taxon>
        <taxon>Paenibacillus</taxon>
    </lineage>
</organism>
<evidence type="ECO:0000313" key="11">
    <source>
        <dbReference type="Proteomes" id="UP000183410"/>
    </source>
</evidence>
<dbReference type="Pfam" id="PF12704">
    <property type="entry name" value="MacB_PCD"/>
    <property type="match status" value="1"/>
</dbReference>
<dbReference type="GO" id="GO:0022857">
    <property type="term" value="F:transmembrane transporter activity"/>
    <property type="evidence" value="ECO:0007669"/>
    <property type="project" value="TreeGrafter"/>
</dbReference>
<reference evidence="11" key="1">
    <citation type="submission" date="2016-10" db="EMBL/GenBank/DDBJ databases">
        <authorList>
            <person name="Varghese N."/>
            <person name="Submissions S."/>
        </authorList>
    </citation>
    <scope>NUCLEOTIDE SEQUENCE [LARGE SCALE GENOMIC DNA]</scope>
    <source>
        <strain evidence="11">CGMCC 1.10223</strain>
    </source>
</reference>
<feature type="domain" description="ABC3 transporter permease C-terminal" evidence="8">
    <location>
        <begin position="314"/>
        <end position="391"/>
    </location>
</feature>
<name>A0A1I2J2R7_9BACL</name>
<dbReference type="Pfam" id="PF02687">
    <property type="entry name" value="FtsX"/>
    <property type="match status" value="1"/>
</dbReference>
<keyword evidence="11" id="KW-1185">Reference proteome</keyword>
<dbReference type="InterPro" id="IPR003838">
    <property type="entry name" value="ABC3_permease_C"/>
</dbReference>
<sequence length="399" mass="45016">MNNYTGLTLKYLKGQKKRSLLTILGIVLSVTLLTSIGTIGLSYHDQLIRQTIRDFGDYHVSFNNISGDAVPKVNNNAMVKSTGVISREGYATIRETDVKEKRENPYAAPYRYLNVKGYDTDAMNMLQVQLDSGRLPENPNEIILSSRSLGYFSEKPKLGDSIKLNLGIRKVASTGKARKIDGMGDFGWSLDEAFQAQTQREFKVVGFMKEIGRGNWSSTFILPAITFNDNKTIDEKKKYFIYVKMKTVDQIKEKTEAILSSLRVSDVEQDSAKQLNREYSIDNLRIEYNNELLKLYGKSTYEGVNKSFILAYAAVIAIIIICTIAVIYNIFHISVLERISQFGILRCIGATPSQIRKIVFKEATLLSLIGIPIGIFTGTIFMKLLFYNISFLELGFLMI</sequence>
<feature type="transmembrane region" description="Helical" evidence="7">
    <location>
        <begin position="20"/>
        <end position="43"/>
    </location>
</feature>
<keyword evidence="5 7" id="KW-0472">Membrane</keyword>
<evidence type="ECO:0000256" key="6">
    <source>
        <dbReference type="ARBA" id="ARBA00038076"/>
    </source>
</evidence>
<protein>
    <submittedName>
        <fullName evidence="10">ABC-type antimicrobial peptide transport system, permease component</fullName>
    </submittedName>
</protein>
<dbReference type="AlphaFoldDB" id="A0A1I2J2R7"/>
<feature type="transmembrane region" description="Helical" evidence="7">
    <location>
        <begin position="365"/>
        <end position="389"/>
    </location>
</feature>
<dbReference type="PANTHER" id="PTHR30572:SF4">
    <property type="entry name" value="ABC TRANSPORTER PERMEASE YTRF"/>
    <property type="match status" value="1"/>
</dbReference>
<evidence type="ECO:0000259" key="9">
    <source>
        <dbReference type="Pfam" id="PF12704"/>
    </source>
</evidence>
<keyword evidence="4 7" id="KW-1133">Transmembrane helix</keyword>
<dbReference type="EMBL" id="FONN01000052">
    <property type="protein sequence ID" value="SFF48794.1"/>
    <property type="molecule type" value="Genomic_DNA"/>
</dbReference>
<evidence type="ECO:0000256" key="3">
    <source>
        <dbReference type="ARBA" id="ARBA00022692"/>
    </source>
</evidence>
<evidence type="ECO:0000256" key="5">
    <source>
        <dbReference type="ARBA" id="ARBA00023136"/>
    </source>
</evidence>
<keyword evidence="3 7" id="KW-0812">Transmembrane</keyword>
<evidence type="ECO:0000259" key="8">
    <source>
        <dbReference type="Pfam" id="PF02687"/>
    </source>
</evidence>
<dbReference type="RefSeq" id="WP_074905083.1">
    <property type="nucleotide sequence ID" value="NZ_FONN01000052.1"/>
</dbReference>
<comment type="subcellular location">
    <subcellularLocation>
        <location evidence="1">Cell membrane</location>
        <topology evidence="1">Multi-pass membrane protein</topology>
    </subcellularLocation>
</comment>
<feature type="transmembrane region" description="Helical" evidence="7">
    <location>
        <begin position="309"/>
        <end position="331"/>
    </location>
</feature>
<evidence type="ECO:0000256" key="7">
    <source>
        <dbReference type="SAM" id="Phobius"/>
    </source>
</evidence>
<keyword evidence="2" id="KW-1003">Cell membrane</keyword>
<dbReference type="InterPro" id="IPR050250">
    <property type="entry name" value="Macrolide_Exporter_MacB"/>
</dbReference>
<dbReference type="PANTHER" id="PTHR30572">
    <property type="entry name" value="MEMBRANE COMPONENT OF TRANSPORTER-RELATED"/>
    <property type="match status" value="1"/>
</dbReference>
<gene>
    <name evidence="10" type="ORF">SAMN04487969_15220</name>
</gene>
<evidence type="ECO:0000256" key="2">
    <source>
        <dbReference type="ARBA" id="ARBA00022475"/>
    </source>
</evidence>
<comment type="similarity">
    <text evidence="6">Belongs to the ABC-4 integral membrane protein family.</text>
</comment>
<dbReference type="InterPro" id="IPR025857">
    <property type="entry name" value="MacB_PCD"/>
</dbReference>
<evidence type="ECO:0000313" key="10">
    <source>
        <dbReference type="EMBL" id="SFF48794.1"/>
    </source>
</evidence>
<feature type="domain" description="MacB-like periplasmic core" evidence="9">
    <location>
        <begin position="19"/>
        <end position="256"/>
    </location>
</feature>
<accession>A0A1I2J2R7</accession>